<sequence>MNDKGHPASFTGTARTQGGACSPDEYLTLDATAMAALVQRGELEPQDLLDAAIARCDDVNPRINAVNMRCEARAQQTLAARREAGTSRDGAFAGVPTLAKDMHTAVAGTITTNGSRSQRDAAPATYDATLIARYEAAGMVVFGKTTTPEFGLSTTTESALWGKTCNPWDLAMSAGGSSGGAAAAVAAGIVPVAHATDGGGSIRIPASYCGVFGMKPTRYRTPHGPDVFEGWFGASCAHVVSRSVRDSALALDVSHGHEKGSPYWLAAPERPFADEVRRAPSRLRVGLVADSLTGMPLDDDIAAALDATVRLLTRLGHDVEPVTLAIESQQLFSAHGAASGTALVAAVRDRETALGRALQTDELEPVAWRIVRNAQQYSAETLYRARRTFERIGLQMEEKFDRFDVLLSPVTATLTPPLGRLSLEQEYEEYIKHIVGSVSYTALANVSGQPSMSVPLGVSRSGLPIGMMFTAALCGEGLLFQLAGQLEAAQPWAPLAPSL</sequence>
<accession>A0ABX5KIR8</accession>
<protein>
    <submittedName>
        <fullName evidence="3">Amidase</fullName>
    </submittedName>
</protein>
<comment type="similarity">
    <text evidence="1">Belongs to the amidase family.</text>
</comment>
<dbReference type="PANTHER" id="PTHR11895:SF7">
    <property type="entry name" value="GLUTAMYL-TRNA(GLN) AMIDOTRANSFERASE SUBUNIT A, MITOCHONDRIAL"/>
    <property type="match status" value="1"/>
</dbReference>
<evidence type="ECO:0000313" key="4">
    <source>
        <dbReference type="Proteomes" id="UP000245712"/>
    </source>
</evidence>
<feature type="domain" description="Amidase" evidence="2">
    <location>
        <begin position="47"/>
        <end position="477"/>
    </location>
</feature>
<dbReference type="SUPFAM" id="SSF75304">
    <property type="entry name" value="Amidase signature (AS) enzymes"/>
    <property type="match status" value="1"/>
</dbReference>
<evidence type="ECO:0000259" key="2">
    <source>
        <dbReference type="Pfam" id="PF01425"/>
    </source>
</evidence>
<dbReference type="InterPro" id="IPR036928">
    <property type="entry name" value="AS_sf"/>
</dbReference>
<dbReference type="Proteomes" id="UP000245712">
    <property type="component" value="Unassembled WGS sequence"/>
</dbReference>
<evidence type="ECO:0000313" key="3">
    <source>
        <dbReference type="EMBL" id="PVX81173.1"/>
    </source>
</evidence>
<reference evidence="3 4" key="1">
    <citation type="submission" date="2018-05" db="EMBL/GenBank/DDBJ databases">
        <title>Genomic Encyclopedia of Type Strains, Phase IV (KMG-V): Genome sequencing to study the core and pangenomes of soil and plant-associated prokaryotes.</title>
        <authorList>
            <person name="Whitman W."/>
        </authorList>
    </citation>
    <scope>NUCLEOTIDE SEQUENCE [LARGE SCALE GENOMIC DNA]</scope>
    <source>
        <strain evidence="3 4">SCZa-39</strain>
    </source>
</reference>
<dbReference type="RefSeq" id="WP_244314909.1">
    <property type="nucleotide sequence ID" value="NZ_QEOB01000011.1"/>
</dbReference>
<name>A0ABX5KIR8_9BURK</name>
<comment type="caution">
    <text evidence="3">The sequence shown here is derived from an EMBL/GenBank/DDBJ whole genome shotgun (WGS) entry which is preliminary data.</text>
</comment>
<proteinExistence type="inferred from homology"/>
<evidence type="ECO:0000256" key="1">
    <source>
        <dbReference type="ARBA" id="ARBA00009199"/>
    </source>
</evidence>
<gene>
    <name evidence="3" type="ORF">C7402_11175</name>
</gene>
<dbReference type="PANTHER" id="PTHR11895">
    <property type="entry name" value="TRANSAMIDASE"/>
    <property type="match status" value="1"/>
</dbReference>
<dbReference type="InterPro" id="IPR020556">
    <property type="entry name" value="Amidase_CS"/>
</dbReference>
<organism evidence="3 4">
    <name type="scientific">Paraburkholderia unamae</name>
    <dbReference type="NCBI Taxonomy" id="219649"/>
    <lineage>
        <taxon>Bacteria</taxon>
        <taxon>Pseudomonadati</taxon>
        <taxon>Pseudomonadota</taxon>
        <taxon>Betaproteobacteria</taxon>
        <taxon>Burkholderiales</taxon>
        <taxon>Burkholderiaceae</taxon>
        <taxon>Paraburkholderia</taxon>
    </lineage>
</organism>
<dbReference type="PROSITE" id="PS00571">
    <property type="entry name" value="AMIDASES"/>
    <property type="match status" value="1"/>
</dbReference>
<dbReference type="InterPro" id="IPR000120">
    <property type="entry name" value="Amidase"/>
</dbReference>
<keyword evidence="4" id="KW-1185">Reference proteome</keyword>
<dbReference type="EMBL" id="QEOB01000011">
    <property type="protein sequence ID" value="PVX81173.1"/>
    <property type="molecule type" value="Genomic_DNA"/>
</dbReference>
<dbReference type="Pfam" id="PF01425">
    <property type="entry name" value="Amidase"/>
    <property type="match status" value="1"/>
</dbReference>
<dbReference type="InterPro" id="IPR023631">
    <property type="entry name" value="Amidase_dom"/>
</dbReference>
<dbReference type="Gene3D" id="3.90.1300.10">
    <property type="entry name" value="Amidase signature (AS) domain"/>
    <property type="match status" value="1"/>
</dbReference>